<accession>A0A0K2SM56</accession>
<keyword evidence="7" id="KW-1185">Reference proteome</keyword>
<dbReference type="EMBL" id="AP014924">
    <property type="protein sequence ID" value="BAS28102.1"/>
    <property type="molecule type" value="Genomic_DNA"/>
</dbReference>
<feature type="transmembrane region" description="Helical" evidence="5">
    <location>
        <begin position="181"/>
        <end position="200"/>
    </location>
</feature>
<proteinExistence type="predicted"/>
<keyword evidence="2 5" id="KW-0812">Transmembrane</keyword>
<evidence type="ECO:0008006" key="8">
    <source>
        <dbReference type="Google" id="ProtNLM"/>
    </source>
</evidence>
<gene>
    <name evidence="6" type="ORF">LIP_2261</name>
</gene>
<dbReference type="GO" id="GO:0005886">
    <property type="term" value="C:plasma membrane"/>
    <property type="evidence" value="ECO:0007669"/>
    <property type="project" value="TreeGrafter"/>
</dbReference>
<dbReference type="KEGG" id="lpil:LIP_2261"/>
<dbReference type="STRING" id="1555112.LIP_2261"/>
<dbReference type="Proteomes" id="UP000065807">
    <property type="component" value="Chromosome"/>
</dbReference>
<evidence type="ECO:0000256" key="4">
    <source>
        <dbReference type="ARBA" id="ARBA00023136"/>
    </source>
</evidence>
<feature type="transmembrane region" description="Helical" evidence="5">
    <location>
        <begin position="207"/>
        <end position="223"/>
    </location>
</feature>
<reference evidence="7" key="2">
    <citation type="journal article" date="2016" name="Int. J. Syst. Evol. Microbiol.">
        <title>Complete genome sequence and cell structure of Limnochorda pilosa, a Gram-negative spore-former within the phylum Firmicutes.</title>
        <authorList>
            <person name="Watanabe M."/>
            <person name="Kojima H."/>
            <person name="Fukui M."/>
        </authorList>
    </citation>
    <scope>NUCLEOTIDE SEQUENCE [LARGE SCALE GENOMIC DNA]</scope>
    <source>
        <strain evidence="7">HC45</strain>
    </source>
</reference>
<name>A0A0K2SM56_LIMPI</name>
<feature type="transmembrane region" description="Helical" evidence="5">
    <location>
        <begin position="243"/>
        <end position="265"/>
    </location>
</feature>
<dbReference type="AlphaFoldDB" id="A0A0K2SM56"/>
<organism evidence="6 7">
    <name type="scientific">Limnochorda pilosa</name>
    <dbReference type="NCBI Taxonomy" id="1555112"/>
    <lineage>
        <taxon>Bacteria</taxon>
        <taxon>Bacillati</taxon>
        <taxon>Bacillota</taxon>
        <taxon>Limnochordia</taxon>
        <taxon>Limnochordales</taxon>
        <taxon>Limnochordaceae</taxon>
        <taxon>Limnochorda</taxon>
    </lineage>
</organism>
<dbReference type="GO" id="GO:0022857">
    <property type="term" value="F:transmembrane transporter activity"/>
    <property type="evidence" value="ECO:0007669"/>
    <property type="project" value="InterPro"/>
</dbReference>
<feature type="transmembrane region" description="Helical" evidence="5">
    <location>
        <begin position="102"/>
        <end position="130"/>
    </location>
</feature>
<evidence type="ECO:0000256" key="1">
    <source>
        <dbReference type="ARBA" id="ARBA00004141"/>
    </source>
</evidence>
<feature type="transmembrane region" description="Helical" evidence="5">
    <location>
        <begin position="73"/>
        <end position="90"/>
    </location>
</feature>
<sequence length="269" mass="27898">MDVEIRWGRQVGQTAQVDGRIAVSDQNPAQVVGRPVASRVDGVPRPSVTFEEGAGDAQVQSPARPLRARLKPVLAAAGLGAALVILLLPTPEGLTLEGQRAVVAFVAAVTLWVTNLLPAPVTGLLGMALVPLLGALPAERAFALFGNKAVFFILGALMLSAGLQRTGLGDRMTLGLLRRNVAAMATVLPLAYSWGAVLGVNPVLTTLVTALAGGLAFMFPMGTPPNAIAYPSGYYSVADSVRAGVLLSLMALGIFLLVALTYWPVAGIR</sequence>
<evidence type="ECO:0000313" key="6">
    <source>
        <dbReference type="EMBL" id="BAS28102.1"/>
    </source>
</evidence>
<comment type="subcellular location">
    <subcellularLocation>
        <location evidence="1">Membrane</location>
        <topology evidence="1">Multi-pass membrane protein</topology>
    </subcellularLocation>
</comment>
<keyword evidence="3 5" id="KW-1133">Transmembrane helix</keyword>
<protein>
    <recommendedName>
        <fullName evidence="8">Sodium:sulfate symporter</fullName>
    </recommendedName>
</protein>
<keyword evidence="4 5" id="KW-0472">Membrane</keyword>
<evidence type="ECO:0000256" key="5">
    <source>
        <dbReference type="SAM" id="Phobius"/>
    </source>
</evidence>
<feature type="transmembrane region" description="Helical" evidence="5">
    <location>
        <begin position="142"/>
        <end position="161"/>
    </location>
</feature>
<evidence type="ECO:0000256" key="2">
    <source>
        <dbReference type="ARBA" id="ARBA00022692"/>
    </source>
</evidence>
<dbReference type="Pfam" id="PF00939">
    <property type="entry name" value="Na_sulph_symp"/>
    <property type="match status" value="2"/>
</dbReference>
<dbReference type="InterPro" id="IPR001898">
    <property type="entry name" value="SLC13A/DASS"/>
</dbReference>
<evidence type="ECO:0000313" key="7">
    <source>
        <dbReference type="Proteomes" id="UP000065807"/>
    </source>
</evidence>
<reference evidence="7" key="1">
    <citation type="submission" date="2015-07" db="EMBL/GenBank/DDBJ databases">
        <title>Complete genome sequence and phylogenetic analysis of Limnochorda pilosa.</title>
        <authorList>
            <person name="Watanabe M."/>
            <person name="Kojima H."/>
            <person name="Fukui M."/>
        </authorList>
    </citation>
    <scope>NUCLEOTIDE SEQUENCE [LARGE SCALE GENOMIC DNA]</scope>
    <source>
        <strain evidence="7">HC45</strain>
    </source>
</reference>
<evidence type="ECO:0000256" key="3">
    <source>
        <dbReference type="ARBA" id="ARBA00022989"/>
    </source>
</evidence>
<dbReference type="PANTHER" id="PTHR10283">
    <property type="entry name" value="SOLUTE CARRIER FAMILY 13 MEMBER"/>
    <property type="match status" value="1"/>
</dbReference>